<sequence>MNVDTKLLAGRRQLVNRWGQDQAQPANVVVSPTMTVEKTQVHCLRCDQRTSRAQAMLPNDQYYCPKCLNLGRVSTLARFYHVPEPNQFYPPADVLAWQGHLSSLQTRVASEVKHSMANHEHRLLWAVTGAGKTEMIFPTVAQALQRKERVGIASPRVDVCLELYPRFTAAFRVPIALLHGRAKESYSYKQLTICTTHQLLRFYHAFDLLIVDEVDAFPYASNKALLYATKQALKPTGGLLLMTATPGKTLFEAVRRGHLQVSYLPLRYHGHLLPEIHCHLCWHWRAMLNKGRLPAHLLFWLKTRCRSQQRFLLFVPRISDLGPLKDILQRVLPHSVKFATVYSNDPDRLTKVQAMRDHQYLFLVTTTILERGVTFPGIDVGVLGADEPVFSSSALVQIAGRVGRSAKCPNGQVHFWINEYSRSIRQAQKEIRTMNIKGRRLLSEMSAL</sequence>
<reference evidence="6 7" key="1">
    <citation type="journal article" date="2015" name="Genome Announc.">
        <title>Expanding the biotechnology potential of lactobacilli through comparative genomics of 213 strains and associated genera.</title>
        <authorList>
            <person name="Sun Z."/>
            <person name="Harris H.M."/>
            <person name="McCann A."/>
            <person name="Guo C."/>
            <person name="Argimon S."/>
            <person name="Zhang W."/>
            <person name="Yang X."/>
            <person name="Jeffery I.B."/>
            <person name="Cooney J.C."/>
            <person name="Kagawa T.F."/>
            <person name="Liu W."/>
            <person name="Song Y."/>
            <person name="Salvetti E."/>
            <person name="Wrobel A."/>
            <person name="Rasinkangas P."/>
            <person name="Parkhill J."/>
            <person name="Rea M.C."/>
            <person name="O'Sullivan O."/>
            <person name="Ritari J."/>
            <person name="Douillard F.P."/>
            <person name="Paul Ross R."/>
            <person name="Yang R."/>
            <person name="Briner A.E."/>
            <person name="Felis G.E."/>
            <person name="de Vos W.M."/>
            <person name="Barrangou R."/>
            <person name="Klaenhammer T.R."/>
            <person name="Caufield P.W."/>
            <person name="Cui Y."/>
            <person name="Zhang H."/>
            <person name="O'Toole P.W."/>
        </authorList>
    </citation>
    <scope>NUCLEOTIDE SEQUENCE [LARGE SCALE GENOMIC DNA]</scope>
    <source>
        <strain evidence="6 7">DSM 17896</strain>
    </source>
</reference>
<evidence type="ECO:0000256" key="1">
    <source>
        <dbReference type="ARBA" id="ARBA00022741"/>
    </source>
</evidence>
<dbReference type="RefSeq" id="WP_057739743.1">
    <property type="nucleotide sequence ID" value="NZ_JQBW01000004.1"/>
</dbReference>
<dbReference type="OrthoDB" id="2077914at2"/>
<dbReference type="Pfam" id="PF00271">
    <property type="entry name" value="Helicase_C"/>
    <property type="match status" value="1"/>
</dbReference>
<dbReference type="SMART" id="SM00487">
    <property type="entry name" value="DEXDc"/>
    <property type="match status" value="1"/>
</dbReference>
<keyword evidence="1" id="KW-0547">Nucleotide-binding</keyword>
<feature type="domain" description="Helicase ATP-binding" evidence="4">
    <location>
        <begin position="113"/>
        <end position="264"/>
    </location>
</feature>
<dbReference type="InterPro" id="IPR014001">
    <property type="entry name" value="Helicase_ATP-bd"/>
</dbReference>
<keyword evidence="7" id="KW-1185">Reference proteome</keyword>
<dbReference type="PROSITE" id="PS51192">
    <property type="entry name" value="HELICASE_ATP_BIND_1"/>
    <property type="match status" value="1"/>
</dbReference>
<dbReference type="Gene3D" id="3.40.50.300">
    <property type="entry name" value="P-loop containing nucleotide triphosphate hydrolases"/>
    <property type="match status" value="2"/>
</dbReference>
<name>A0A0R2IBY3_9LACO</name>
<dbReference type="Pfam" id="PF04851">
    <property type="entry name" value="ResIII"/>
    <property type="match status" value="1"/>
</dbReference>
<evidence type="ECO:0000313" key="6">
    <source>
        <dbReference type="EMBL" id="KRN59546.1"/>
    </source>
</evidence>
<dbReference type="CDD" id="cd18785">
    <property type="entry name" value="SF2_C"/>
    <property type="match status" value="1"/>
</dbReference>
<evidence type="ECO:0000259" key="5">
    <source>
        <dbReference type="PROSITE" id="PS51194"/>
    </source>
</evidence>
<dbReference type="InterPro" id="IPR001650">
    <property type="entry name" value="Helicase_C-like"/>
</dbReference>
<dbReference type="PATRIC" id="fig|396268.3.peg.1311"/>
<dbReference type="InterPro" id="IPR027417">
    <property type="entry name" value="P-loop_NTPase"/>
</dbReference>
<dbReference type="PANTHER" id="PTHR30580">
    <property type="entry name" value="PRIMOSOMAL PROTEIN N"/>
    <property type="match status" value="1"/>
</dbReference>
<dbReference type="STRING" id="396268.IV45_GL001294"/>
<dbReference type="GO" id="GO:0006270">
    <property type="term" value="P:DNA replication initiation"/>
    <property type="evidence" value="ECO:0007669"/>
    <property type="project" value="TreeGrafter"/>
</dbReference>
<dbReference type="InterPro" id="IPR006935">
    <property type="entry name" value="Helicase/UvrB_N"/>
</dbReference>
<dbReference type="GO" id="GO:0016787">
    <property type="term" value="F:hydrolase activity"/>
    <property type="evidence" value="ECO:0007669"/>
    <property type="project" value="InterPro"/>
</dbReference>
<dbReference type="PANTHER" id="PTHR30580:SF1">
    <property type="entry name" value="COMF OPERON PROTEIN 1"/>
    <property type="match status" value="1"/>
</dbReference>
<dbReference type="PROSITE" id="PS51194">
    <property type="entry name" value="HELICASE_CTER"/>
    <property type="match status" value="1"/>
</dbReference>
<dbReference type="GO" id="GO:0003677">
    <property type="term" value="F:DNA binding"/>
    <property type="evidence" value="ECO:0007669"/>
    <property type="project" value="UniProtKB-KW"/>
</dbReference>
<proteinExistence type="predicted"/>
<organism evidence="6 7">
    <name type="scientific">Limosilactobacillus secaliphilus</name>
    <dbReference type="NCBI Taxonomy" id="396268"/>
    <lineage>
        <taxon>Bacteria</taxon>
        <taxon>Bacillati</taxon>
        <taxon>Bacillota</taxon>
        <taxon>Bacilli</taxon>
        <taxon>Lactobacillales</taxon>
        <taxon>Lactobacillaceae</taxon>
        <taxon>Limosilactobacillus</taxon>
    </lineage>
</organism>
<evidence type="ECO:0000256" key="2">
    <source>
        <dbReference type="ARBA" id="ARBA00022840"/>
    </source>
</evidence>
<keyword evidence="3" id="KW-0238">DNA-binding</keyword>
<gene>
    <name evidence="6" type="ORF">IV45_GL001294</name>
</gene>
<dbReference type="EMBL" id="JQBW01000004">
    <property type="protein sequence ID" value="KRN59546.1"/>
    <property type="molecule type" value="Genomic_DNA"/>
</dbReference>
<dbReference type="AlphaFoldDB" id="A0A0R2IBY3"/>
<dbReference type="Proteomes" id="UP000050934">
    <property type="component" value="Unassembled WGS sequence"/>
</dbReference>
<comment type="caution">
    <text evidence="6">The sequence shown here is derived from an EMBL/GenBank/DDBJ whole genome shotgun (WGS) entry which is preliminary data.</text>
</comment>
<accession>A0A0R2IBY3</accession>
<feature type="domain" description="Helicase C-terminal" evidence="5">
    <location>
        <begin position="297"/>
        <end position="448"/>
    </location>
</feature>
<dbReference type="GO" id="GO:0006310">
    <property type="term" value="P:DNA recombination"/>
    <property type="evidence" value="ECO:0007669"/>
    <property type="project" value="TreeGrafter"/>
</dbReference>
<keyword evidence="6" id="KW-0347">Helicase</keyword>
<dbReference type="GO" id="GO:0043138">
    <property type="term" value="F:3'-5' DNA helicase activity"/>
    <property type="evidence" value="ECO:0007669"/>
    <property type="project" value="TreeGrafter"/>
</dbReference>
<keyword evidence="6" id="KW-0378">Hydrolase</keyword>
<dbReference type="SMART" id="SM00490">
    <property type="entry name" value="HELICc"/>
    <property type="match status" value="1"/>
</dbReference>
<evidence type="ECO:0000313" key="7">
    <source>
        <dbReference type="Proteomes" id="UP000050934"/>
    </source>
</evidence>
<dbReference type="GO" id="GO:0006302">
    <property type="term" value="P:double-strand break repair"/>
    <property type="evidence" value="ECO:0007669"/>
    <property type="project" value="TreeGrafter"/>
</dbReference>
<evidence type="ECO:0000256" key="3">
    <source>
        <dbReference type="ARBA" id="ARBA00023125"/>
    </source>
</evidence>
<dbReference type="GO" id="GO:0005524">
    <property type="term" value="F:ATP binding"/>
    <property type="evidence" value="ECO:0007669"/>
    <property type="project" value="UniProtKB-KW"/>
</dbReference>
<keyword evidence="2" id="KW-0067">ATP-binding</keyword>
<evidence type="ECO:0000259" key="4">
    <source>
        <dbReference type="PROSITE" id="PS51192"/>
    </source>
</evidence>
<protein>
    <submittedName>
        <fullName evidence="6">Helicase domain-containing protein</fullName>
    </submittedName>
</protein>
<dbReference type="SUPFAM" id="SSF52540">
    <property type="entry name" value="P-loop containing nucleoside triphosphate hydrolases"/>
    <property type="match status" value="1"/>
</dbReference>